<reference evidence="1" key="1">
    <citation type="journal article" date="2023" name="G3 (Bethesda)">
        <title>A reference genome for the long-term kleptoplast-retaining sea slug Elysia crispata morphotype clarki.</title>
        <authorList>
            <person name="Eastman K.E."/>
            <person name="Pendleton A.L."/>
            <person name="Shaikh M.A."/>
            <person name="Suttiyut T."/>
            <person name="Ogas R."/>
            <person name="Tomko P."/>
            <person name="Gavelis G."/>
            <person name="Widhalm J.R."/>
            <person name="Wisecaver J.H."/>
        </authorList>
    </citation>
    <scope>NUCLEOTIDE SEQUENCE</scope>
    <source>
        <strain evidence="1">ECLA1</strain>
    </source>
</reference>
<proteinExistence type="predicted"/>
<comment type="caution">
    <text evidence="1">The sequence shown here is derived from an EMBL/GenBank/DDBJ whole genome shotgun (WGS) entry which is preliminary data.</text>
</comment>
<keyword evidence="2" id="KW-1185">Reference proteome</keyword>
<name>A0AAE1AS73_9GAST</name>
<evidence type="ECO:0000313" key="1">
    <source>
        <dbReference type="EMBL" id="KAK3792805.1"/>
    </source>
</evidence>
<organism evidence="1 2">
    <name type="scientific">Elysia crispata</name>
    <name type="common">lettuce slug</name>
    <dbReference type="NCBI Taxonomy" id="231223"/>
    <lineage>
        <taxon>Eukaryota</taxon>
        <taxon>Metazoa</taxon>
        <taxon>Spiralia</taxon>
        <taxon>Lophotrochozoa</taxon>
        <taxon>Mollusca</taxon>
        <taxon>Gastropoda</taxon>
        <taxon>Heterobranchia</taxon>
        <taxon>Euthyneura</taxon>
        <taxon>Panpulmonata</taxon>
        <taxon>Sacoglossa</taxon>
        <taxon>Placobranchoidea</taxon>
        <taxon>Plakobranchidae</taxon>
        <taxon>Elysia</taxon>
    </lineage>
</organism>
<sequence length="149" mass="16544">MTRQLSIQYGGLMWVRGYKAWVVITGPALYSAETKGDNQGMVTANSSGICSSVCWSKGRHSPRVSRPVWVYTARGLTYRTSSDAASVITQIAGDKQNLSHTYSGDVCHWTESCLLSVLMIGNADLNMKLWGKFQTLMWKKTTTLKLKSQ</sequence>
<accession>A0AAE1AS73</accession>
<gene>
    <name evidence="1" type="ORF">RRG08_029352</name>
</gene>
<protein>
    <submittedName>
        <fullName evidence="1">Uncharacterized protein</fullName>
    </submittedName>
</protein>
<dbReference type="EMBL" id="JAWDGP010001331">
    <property type="protein sequence ID" value="KAK3792805.1"/>
    <property type="molecule type" value="Genomic_DNA"/>
</dbReference>
<dbReference type="AlphaFoldDB" id="A0AAE1AS73"/>
<evidence type="ECO:0000313" key="2">
    <source>
        <dbReference type="Proteomes" id="UP001283361"/>
    </source>
</evidence>
<dbReference type="Proteomes" id="UP001283361">
    <property type="component" value="Unassembled WGS sequence"/>
</dbReference>